<evidence type="ECO:0000256" key="6">
    <source>
        <dbReference type="SAM" id="Phobius"/>
    </source>
</evidence>
<sequence>MFKNYLKIAWRNLQNRKGFALVNILGLALGFGCSILIFLFVCHHLSYDDFHKNSDRIYRVVTEMHTEDIEYISGVPPGFANAFRNDYDYSEKVVKMTRNYNKVIEVETDDNTQKLKQNVVFAEQDVFQIFNFPLLDGSDNIVLGEPNTAIVTEETAHKMFGEENAIGKTFRMDNKEAIRITGILKNLPRTTLIKGDIFVSFKTLADYNPLLASETWSGINPQLQSFVLLRPNQNVSQIETVFADLVNTHRPNDKNVHHYKLQPLADVHFNPLYGGGTDAKTLWTFSLIGFFLLLMASINFINIATAQSVYRSKEIGIRKVLGGNKNQLFWQFLAETFVISFAALFFGIILSLLTLPYFNSIFDLDLSYEDLFSSSFLIFSLALLIAVSFLSGSYPGILLARILPILALKQKLSHAKTRGVNIRKALVVFQFGISIVLIIGTIVIGKQIQYAVNSDLGYDKDALVTVGLPRGFAPEQLQGLKERIGTLAGVEKITACASYPGTSWWSWGTSVKFGNRPEVEPFNVEAKLADEDYLDVFGLKLVAGRNFILKDSVQEVLVNETLSKKLGMASPNELIGKKFNGG</sequence>
<feature type="domain" description="MacB-like periplasmic core" evidence="8">
    <location>
        <begin position="432"/>
        <end position="578"/>
    </location>
</feature>
<dbReference type="GO" id="GO:0005886">
    <property type="term" value="C:plasma membrane"/>
    <property type="evidence" value="ECO:0007669"/>
    <property type="project" value="UniProtKB-SubCell"/>
</dbReference>
<feature type="transmembrane region" description="Helical" evidence="6">
    <location>
        <begin position="425"/>
        <end position="445"/>
    </location>
</feature>
<feature type="domain" description="ABC3 transporter permease C-terminal" evidence="7">
    <location>
        <begin position="287"/>
        <end position="402"/>
    </location>
</feature>
<keyword evidence="2" id="KW-1003">Cell membrane</keyword>
<dbReference type="AlphaFoldDB" id="A0A3B0CDH5"/>
<comment type="caution">
    <text evidence="9">The sequence shown here is derived from an EMBL/GenBank/DDBJ whole genome shotgun (WGS) entry which is preliminary data.</text>
</comment>
<evidence type="ECO:0000259" key="7">
    <source>
        <dbReference type="Pfam" id="PF02687"/>
    </source>
</evidence>
<keyword evidence="5 6" id="KW-0472">Membrane</keyword>
<dbReference type="Pfam" id="PF12704">
    <property type="entry name" value="MacB_PCD"/>
    <property type="match status" value="2"/>
</dbReference>
<dbReference type="InterPro" id="IPR003838">
    <property type="entry name" value="ABC3_permease_C"/>
</dbReference>
<evidence type="ECO:0000259" key="8">
    <source>
        <dbReference type="Pfam" id="PF12704"/>
    </source>
</evidence>
<dbReference type="RefSeq" id="WP_120710128.1">
    <property type="nucleotide sequence ID" value="NZ_RBCJ01000001.1"/>
</dbReference>
<reference evidence="9 10" key="1">
    <citation type="submission" date="2018-10" db="EMBL/GenBank/DDBJ databases">
        <title>Ulvibacterium marinum gen. nov., sp. nov., a novel marine bacterium of the family Flavobacteriaceae, isolated from a culture of the green alga Ulva prolifera.</title>
        <authorList>
            <person name="Zhang Z."/>
        </authorList>
    </citation>
    <scope>NUCLEOTIDE SEQUENCE [LARGE SCALE GENOMIC DNA]</scope>
    <source>
        <strain evidence="9 10">CCMM003</strain>
    </source>
</reference>
<evidence type="ECO:0000256" key="3">
    <source>
        <dbReference type="ARBA" id="ARBA00022692"/>
    </source>
</evidence>
<dbReference type="Proteomes" id="UP000276603">
    <property type="component" value="Unassembled WGS sequence"/>
</dbReference>
<dbReference type="PANTHER" id="PTHR30572:SF18">
    <property type="entry name" value="ABC-TYPE MACROLIDE FAMILY EXPORT SYSTEM PERMEASE COMPONENT 2"/>
    <property type="match status" value="1"/>
</dbReference>
<dbReference type="Pfam" id="PF02687">
    <property type="entry name" value="FtsX"/>
    <property type="match status" value="1"/>
</dbReference>
<dbReference type="GO" id="GO:0022857">
    <property type="term" value="F:transmembrane transporter activity"/>
    <property type="evidence" value="ECO:0007669"/>
    <property type="project" value="TreeGrafter"/>
</dbReference>
<name>A0A3B0CDH5_9FLAO</name>
<keyword evidence="4 6" id="KW-1133">Transmembrane helix</keyword>
<organism evidence="9 10">
    <name type="scientific">Ulvibacterium marinum</name>
    <dbReference type="NCBI Taxonomy" id="2419782"/>
    <lineage>
        <taxon>Bacteria</taxon>
        <taxon>Pseudomonadati</taxon>
        <taxon>Bacteroidota</taxon>
        <taxon>Flavobacteriia</taxon>
        <taxon>Flavobacteriales</taxon>
        <taxon>Flavobacteriaceae</taxon>
        <taxon>Ulvibacterium</taxon>
    </lineage>
</organism>
<dbReference type="InterPro" id="IPR050250">
    <property type="entry name" value="Macrolide_Exporter_MacB"/>
</dbReference>
<protein>
    <submittedName>
        <fullName evidence="9">FtsX-like permease family protein</fullName>
    </submittedName>
</protein>
<dbReference type="InterPro" id="IPR025857">
    <property type="entry name" value="MacB_PCD"/>
</dbReference>
<dbReference type="EMBL" id="RBCJ01000001">
    <property type="protein sequence ID" value="RKN82921.1"/>
    <property type="molecule type" value="Genomic_DNA"/>
</dbReference>
<feature type="transmembrane region" description="Helical" evidence="6">
    <location>
        <begin position="20"/>
        <end position="41"/>
    </location>
</feature>
<dbReference type="PANTHER" id="PTHR30572">
    <property type="entry name" value="MEMBRANE COMPONENT OF TRANSPORTER-RELATED"/>
    <property type="match status" value="1"/>
</dbReference>
<feature type="transmembrane region" description="Helical" evidence="6">
    <location>
        <begin position="378"/>
        <end position="404"/>
    </location>
</feature>
<feature type="transmembrane region" description="Helical" evidence="6">
    <location>
        <begin position="328"/>
        <end position="358"/>
    </location>
</feature>
<evidence type="ECO:0000313" key="10">
    <source>
        <dbReference type="Proteomes" id="UP000276603"/>
    </source>
</evidence>
<feature type="transmembrane region" description="Helical" evidence="6">
    <location>
        <begin position="282"/>
        <end position="307"/>
    </location>
</feature>
<gene>
    <name evidence="9" type="ORF">D7Z94_03505</name>
</gene>
<evidence type="ECO:0000256" key="2">
    <source>
        <dbReference type="ARBA" id="ARBA00022475"/>
    </source>
</evidence>
<keyword evidence="10" id="KW-1185">Reference proteome</keyword>
<keyword evidence="3 6" id="KW-0812">Transmembrane</keyword>
<comment type="subcellular location">
    <subcellularLocation>
        <location evidence="1">Cell membrane</location>
        <topology evidence="1">Multi-pass membrane protein</topology>
    </subcellularLocation>
</comment>
<evidence type="ECO:0000313" key="9">
    <source>
        <dbReference type="EMBL" id="RKN82921.1"/>
    </source>
</evidence>
<evidence type="ECO:0000256" key="4">
    <source>
        <dbReference type="ARBA" id="ARBA00022989"/>
    </source>
</evidence>
<accession>A0A3B0CDH5</accession>
<dbReference type="OrthoDB" id="5933722at2"/>
<proteinExistence type="predicted"/>
<feature type="domain" description="MacB-like periplasmic core" evidence="8">
    <location>
        <begin position="21"/>
        <end position="239"/>
    </location>
</feature>
<dbReference type="PROSITE" id="PS51257">
    <property type="entry name" value="PROKAR_LIPOPROTEIN"/>
    <property type="match status" value="1"/>
</dbReference>
<evidence type="ECO:0000256" key="5">
    <source>
        <dbReference type="ARBA" id="ARBA00023136"/>
    </source>
</evidence>
<evidence type="ECO:0000256" key="1">
    <source>
        <dbReference type="ARBA" id="ARBA00004651"/>
    </source>
</evidence>